<evidence type="ECO:0008006" key="3">
    <source>
        <dbReference type="Google" id="ProtNLM"/>
    </source>
</evidence>
<proteinExistence type="predicted"/>
<reference evidence="1 2" key="1">
    <citation type="submission" date="2019-04" db="EMBL/GenBank/DDBJ databases">
        <title>Azoarcus nasutitermitis sp. nov. isolated from termite nest.</title>
        <authorList>
            <person name="Lin S.-Y."/>
            <person name="Hameed A."/>
            <person name="Hsu Y.-H."/>
            <person name="Young C.-C."/>
        </authorList>
    </citation>
    <scope>NUCLEOTIDE SEQUENCE [LARGE SCALE GENOMIC DNA]</scope>
    <source>
        <strain evidence="1 2">CC-YHH838</strain>
    </source>
</reference>
<dbReference type="Proteomes" id="UP000308430">
    <property type="component" value="Unassembled WGS sequence"/>
</dbReference>
<protein>
    <recommendedName>
        <fullName evidence="3">YqjK-like protein</fullName>
    </recommendedName>
</protein>
<gene>
    <name evidence="1" type="ORF">E6C76_16295</name>
</gene>
<organism evidence="1 2">
    <name type="scientific">Pseudothauera nasutitermitis</name>
    <dbReference type="NCBI Taxonomy" id="2565930"/>
    <lineage>
        <taxon>Bacteria</taxon>
        <taxon>Pseudomonadati</taxon>
        <taxon>Pseudomonadota</taxon>
        <taxon>Betaproteobacteria</taxon>
        <taxon>Rhodocyclales</taxon>
        <taxon>Zoogloeaceae</taxon>
        <taxon>Pseudothauera</taxon>
    </lineage>
</organism>
<dbReference type="RefSeq" id="WP_136349311.1">
    <property type="nucleotide sequence ID" value="NZ_SSOC01000006.1"/>
</dbReference>
<comment type="caution">
    <text evidence="1">The sequence shown here is derived from an EMBL/GenBank/DDBJ whole genome shotgun (WGS) entry which is preliminary data.</text>
</comment>
<dbReference type="InterPro" id="IPR025612">
    <property type="entry name" value="YqjK"/>
</dbReference>
<dbReference type="AlphaFoldDB" id="A0A4S4ASU9"/>
<name>A0A4S4ASU9_9RHOO</name>
<dbReference type="OrthoDB" id="9181654at2"/>
<sequence>MNPRLVEFALRKQRLQIKAEYQRADMVHRLAGIESALDTVDTIREQFTWARQHAPLLSSGVLLLLFSRPRMVLRLARSGWVGWLLWSRLRGRGPRSLLTPVVAPALRLLLGLFRRRA</sequence>
<evidence type="ECO:0000313" key="1">
    <source>
        <dbReference type="EMBL" id="THF62830.1"/>
    </source>
</evidence>
<keyword evidence="2" id="KW-1185">Reference proteome</keyword>
<evidence type="ECO:0000313" key="2">
    <source>
        <dbReference type="Proteomes" id="UP000308430"/>
    </source>
</evidence>
<accession>A0A4S4ASU9</accession>
<dbReference type="EMBL" id="SSOC01000006">
    <property type="protein sequence ID" value="THF62830.1"/>
    <property type="molecule type" value="Genomic_DNA"/>
</dbReference>
<dbReference type="Pfam" id="PF13997">
    <property type="entry name" value="YqjK"/>
    <property type="match status" value="1"/>
</dbReference>